<keyword evidence="1" id="KW-0732">Signal</keyword>
<proteinExistence type="predicted"/>
<feature type="signal peptide" evidence="1">
    <location>
        <begin position="1"/>
        <end position="25"/>
    </location>
</feature>
<evidence type="ECO:0000256" key="1">
    <source>
        <dbReference type="SAM" id="SignalP"/>
    </source>
</evidence>
<sequence>MKRSLVPSLVLCAACALLPAAPTSAKDIDCEMRFDLSSWSVFYKSSSGEGVIRCNNGQSMAVRLEARGGGLAIGKSTLTDGVGEFSGVKDINELLGTYISAEASAGAGAAAKGQVVTKGEVSLALSGTGKGWDLGIAFGKFTISRGR</sequence>
<accession>A0ABT0GLC9</accession>
<protein>
    <submittedName>
        <fullName evidence="2">Uncharacterized protein</fullName>
    </submittedName>
</protein>
<evidence type="ECO:0000313" key="2">
    <source>
        <dbReference type="EMBL" id="MCK7595344.1"/>
    </source>
</evidence>
<gene>
    <name evidence="2" type="ORF">M0G41_16920</name>
</gene>
<keyword evidence="3" id="KW-1185">Reference proteome</keyword>
<dbReference type="RefSeq" id="WP_248211218.1">
    <property type="nucleotide sequence ID" value="NZ_JALNMH010000016.1"/>
</dbReference>
<comment type="caution">
    <text evidence="2">The sequence shown here is derived from an EMBL/GenBank/DDBJ whole genome shotgun (WGS) entry which is preliminary data.</text>
</comment>
<reference evidence="2" key="1">
    <citation type="submission" date="2022-04" db="EMBL/GenBank/DDBJ databases">
        <title>Lysobacter sp. CAU 1642 isolated from sea sand.</title>
        <authorList>
            <person name="Kim W."/>
        </authorList>
    </citation>
    <scope>NUCLEOTIDE SEQUENCE</scope>
    <source>
        <strain evidence="2">CAU 1642</strain>
    </source>
</reference>
<organism evidence="2 3">
    <name type="scientific">Pseudomarimonas salicorniae</name>
    <dbReference type="NCBI Taxonomy" id="2933270"/>
    <lineage>
        <taxon>Bacteria</taxon>
        <taxon>Pseudomonadati</taxon>
        <taxon>Pseudomonadota</taxon>
        <taxon>Gammaproteobacteria</taxon>
        <taxon>Lysobacterales</taxon>
        <taxon>Lysobacteraceae</taxon>
        <taxon>Pseudomarimonas</taxon>
    </lineage>
</organism>
<feature type="chain" id="PRO_5045641259" evidence="1">
    <location>
        <begin position="26"/>
        <end position="147"/>
    </location>
</feature>
<evidence type="ECO:0000313" key="3">
    <source>
        <dbReference type="Proteomes" id="UP001431449"/>
    </source>
</evidence>
<dbReference type="EMBL" id="JALNMH010000016">
    <property type="protein sequence ID" value="MCK7595344.1"/>
    <property type="molecule type" value="Genomic_DNA"/>
</dbReference>
<dbReference type="Proteomes" id="UP001431449">
    <property type="component" value="Unassembled WGS sequence"/>
</dbReference>
<name>A0ABT0GLC9_9GAMM</name>